<dbReference type="SUPFAM" id="SSF52172">
    <property type="entry name" value="CheY-like"/>
    <property type="match status" value="2"/>
</dbReference>
<feature type="modified residue" description="4-aspartylphosphate" evidence="4">
    <location>
        <position position="480"/>
    </location>
</feature>
<evidence type="ECO:0000259" key="6">
    <source>
        <dbReference type="PROSITE" id="PS50109"/>
    </source>
</evidence>
<dbReference type="InterPro" id="IPR004358">
    <property type="entry name" value="Sig_transdc_His_kin-like_C"/>
</dbReference>
<name>A0ABP7TRZ9_9SPHN</name>
<gene>
    <name evidence="8" type="ORF">GCM10022281_06690</name>
</gene>
<evidence type="ECO:0000256" key="3">
    <source>
        <dbReference type="ARBA" id="ARBA00022553"/>
    </source>
</evidence>
<dbReference type="SMART" id="SM00388">
    <property type="entry name" value="HisKA"/>
    <property type="match status" value="1"/>
</dbReference>
<dbReference type="InterPro" id="IPR001789">
    <property type="entry name" value="Sig_transdc_resp-reg_receiver"/>
</dbReference>
<dbReference type="Pfam" id="PF00072">
    <property type="entry name" value="Response_reg"/>
    <property type="match status" value="2"/>
</dbReference>
<feature type="modified residue" description="4-aspartylphosphate" evidence="4">
    <location>
        <position position="58"/>
    </location>
</feature>
<dbReference type="InterPro" id="IPR003661">
    <property type="entry name" value="HisK_dim/P_dom"/>
</dbReference>
<dbReference type="SUPFAM" id="SSF47384">
    <property type="entry name" value="Homodimeric domain of signal transducing histidine kinase"/>
    <property type="match status" value="1"/>
</dbReference>
<feature type="coiled-coil region" evidence="5">
    <location>
        <begin position="139"/>
        <end position="180"/>
    </location>
</feature>
<dbReference type="Pfam" id="PF02518">
    <property type="entry name" value="HATPase_c"/>
    <property type="match status" value="1"/>
</dbReference>
<comment type="caution">
    <text evidence="8">The sequence shown here is derived from an EMBL/GenBank/DDBJ whole genome shotgun (WGS) entry which is preliminary data.</text>
</comment>
<dbReference type="InterPro" id="IPR036097">
    <property type="entry name" value="HisK_dim/P_sf"/>
</dbReference>
<proteinExistence type="predicted"/>
<dbReference type="PROSITE" id="PS50109">
    <property type="entry name" value="HIS_KIN"/>
    <property type="match status" value="1"/>
</dbReference>
<dbReference type="PANTHER" id="PTHR43547">
    <property type="entry name" value="TWO-COMPONENT HISTIDINE KINASE"/>
    <property type="match status" value="1"/>
</dbReference>
<keyword evidence="3 4" id="KW-0597">Phosphoprotein</keyword>
<reference evidence="9" key="1">
    <citation type="journal article" date="2019" name="Int. J. Syst. Evol. Microbiol.">
        <title>The Global Catalogue of Microorganisms (GCM) 10K type strain sequencing project: providing services to taxonomists for standard genome sequencing and annotation.</title>
        <authorList>
            <consortium name="The Broad Institute Genomics Platform"/>
            <consortium name="The Broad Institute Genome Sequencing Center for Infectious Disease"/>
            <person name="Wu L."/>
            <person name="Ma J."/>
        </authorList>
    </citation>
    <scope>NUCLEOTIDE SEQUENCE [LARGE SCALE GENOMIC DNA]</scope>
    <source>
        <strain evidence="9">JCM 17564</strain>
    </source>
</reference>
<organism evidence="8 9">
    <name type="scientific">Sphingomonas rosea</name>
    <dbReference type="NCBI Taxonomy" id="335605"/>
    <lineage>
        <taxon>Bacteria</taxon>
        <taxon>Pseudomonadati</taxon>
        <taxon>Pseudomonadota</taxon>
        <taxon>Alphaproteobacteria</taxon>
        <taxon>Sphingomonadales</taxon>
        <taxon>Sphingomonadaceae</taxon>
        <taxon>Sphingomonas</taxon>
    </lineage>
</organism>
<evidence type="ECO:0000259" key="7">
    <source>
        <dbReference type="PROSITE" id="PS50110"/>
    </source>
</evidence>
<dbReference type="EC" id="2.7.13.3" evidence="2"/>
<dbReference type="SUPFAM" id="SSF55874">
    <property type="entry name" value="ATPase domain of HSP90 chaperone/DNA topoisomerase II/histidine kinase"/>
    <property type="match status" value="1"/>
</dbReference>
<feature type="domain" description="Histidine kinase" evidence="6">
    <location>
        <begin position="189"/>
        <end position="410"/>
    </location>
</feature>
<evidence type="ECO:0000256" key="1">
    <source>
        <dbReference type="ARBA" id="ARBA00000085"/>
    </source>
</evidence>
<protein>
    <recommendedName>
        <fullName evidence="2">histidine kinase</fullName>
        <ecNumber evidence="2">2.7.13.3</ecNumber>
    </recommendedName>
</protein>
<dbReference type="SMART" id="SM00387">
    <property type="entry name" value="HATPase_c"/>
    <property type="match status" value="1"/>
</dbReference>
<evidence type="ECO:0000313" key="8">
    <source>
        <dbReference type="EMBL" id="GAA4030084.1"/>
    </source>
</evidence>
<sequence length="550" mass="59532">MSVSTMPVDLLIVDDLQENLVALEALLKAPHLTFLRARSGEEALELLLKHDIALALLDVQMPGMDGFELAEFMRGNERSRRVPIIFVTAGSGDVHRRFRGYEAGAVDFIQKPIEADILRSKVGVFVDLHQQRLALAQSADLLEGQVRARTAELEQAMERLRQEVAERERAEASLRQSQKMEAVGQLTGGIAHDFNNMLTGIIGSLDMMRRRIADGQYDRVDRYLDTALTSAERAASLTHRLLAFARRQPLDPRPVAVAEVLHAVASLAAHALPENVRLRLDIAEGLPPALVDSNQLENAVLNLAVNARDAMPEGGEVTISARMAEQADGPLAPDGGELLLISVADTGSGMSPEVLEKVFEPFFTTKPLGQGTGLGLSMVYGFAKQSGGTVRINSAPGEGTQVCLYLPTSKAETVGDVEDAAPAIQGSGERVLVVEDEEAVRMLIREVLKELNYEPIETSDPEDALARLGSDERIDLMVSDIGMPGINGRELADRARQLRPDLPILFITGYAEHATTLTDFLGPGMSLITKPFSLEKLASSIGGLAEAARS</sequence>
<dbReference type="InterPro" id="IPR036890">
    <property type="entry name" value="HATPase_C_sf"/>
</dbReference>
<evidence type="ECO:0000256" key="5">
    <source>
        <dbReference type="SAM" id="Coils"/>
    </source>
</evidence>
<dbReference type="InterPro" id="IPR011006">
    <property type="entry name" value="CheY-like_superfamily"/>
</dbReference>
<keyword evidence="5" id="KW-0175">Coiled coil</keyword>
<dbReference type="PROSITE" id="PS50110">
    <property type="entry name" value="RESPONSE_REGULATORY"/>
    <property type="match status" value="2"/>
</dbReference>
<evidence type="ECO:0000313" key="9">
    <source>
        <dbReference type="Proteomes" id="UP001424459"/>
    </source>
</evidence>
<dbReference type="RefSeq" id="WP_344695589.1">
    <property type="nucleotide sequence ID" value="NZ_BAABBR010000001.1"/>
</dbReference>
<dbReference type="PRINTS" id="PR00344">
    <property type="entry name" value="BCTRLSENSOR"/>
</dbReference>
<dbReference type="Pfam" id="PF00512">
    <property type="entry name" value="HisKA"/>
    <property type="match status" value="1"/>
</dbReference>
<keyword evidence="9" id="KW-1185">Reference proteome</keyword>
<dbReference type="EMBL" id="BAABBR010000001">
    <property type="protein sequence ID" value="GAA4030084.1"/>
    <property type="molecule type" value="Genomic_DNA"/>
</dbReference>
<dbReference type="InterPro" id="IPR005467">
    <property type="entry name" value="His_kinase_dom"/>
</dbReference>
<dbReference type="SMART" id="SM00448">
    <property type="entry name" value="REC"/>
    <property type="match status" value="2"/>
</dbReference>
<dbReference type="Gene3D" id="1.10.287.130">
    <property type="match status" value="1"/>
</dbReference>
<dbReference type="PANTHER" id="PTHR43547:SF2">
    <property type="entry name" value="HYBRID SIGNAL TRANSDUCTION HISTIDINE KINASE C"/>
    <property type="match status" value="1"/>
</dbReference>
<dbReference type="Gene3D" id="3.30.565.10">
    <property type="entry name" value="Histidine kinase-like ATPase, C-terminal domain"/>
    <property type="match status" value="1"/>
</dbReference>
<dbReference type="InterPro" id="IPR003594">
    <property type="entry name" value="HATPase_dom"/>
</dbReference>
<evidence type="ECO:0000256" key="2">
    <source>
        <dbReference type="ARBA" id="ARBA00012438"/>
    </source>
</evidence>
<feature type="domain" description="Response regulatory" evidence="7">
    <location>
        <begin position="430"/>
        <end position="545"/>
    </location>
</feature>
<dbReference type="Gene3D" id="3.40.50.2300">
    <property type="match status" value="2"/>
</dbReference>
<dbReference type="CDD" id="cd00082">
    <property type="entry name" value="HisKA"/>
    <property type="match status" value="1"/>
</dbReference>
<accession>A0ABP7TRZ9</accession>
<comment type="catalytic activity">
    <reaction evidence="1">
        <text>ATP + protein L-histidine = ADP + protein N-phospho-L-histidine.</text>
        <dbReference type="EC" id="2.7.13.3"/>
    </reaction>
</comment>
<feature type="domain" description="Response regulatory" evidence="7">
    <location>
        <begin position="9"/>
        <end position="126"/>
    </location>
</feature>
<evidence type="ECO:0000256" key="4">
    <source>
        <dbReference type="PROSITE-ProRule" id="PRU00169"/>
    </source>
</evidence>
<dbReference type="Proteomes" id="UP001424459">
    <property type="component" value="Unassembled WGS sequence"/>
</dbReference>